<name>A0A9D1LC93_9FIRM</name>
<evidence type="ECO:0000256" key="1">
    <source>
        <dbReference type="SAM" id="Phobius"/>
    </source>
</evidence>
<evidence type="ECO:0000313" key="3">
    <source>
        <dbReference type="Proteomes" id="UP000824072"/>
    </source>
</evidence>
<dbReference type="AlphaFoldDB" id="A0A9D1LC93"/>
<protein>
    <submittedName>
        <fullName evidence="2">Zinc ribbon domain-containing protein</fullName>
    </submittedName>
</protein>
<keyword evidence="1" id="KW-0472">Membrane</keyword>
<organism evidence="2 3">
    <name type="scientific">Candidatus Pullichristensenella excrementigallinarum</name>
    <dbReference type="NCBI Taxonomy" id="2840907"/>
    <lineage>
        <taxon>Bacteria</taxon>
        <taxon>Bacillati</taxon>
        <taxon>Bacillota</taxon>
        <taxon>Clostridia</taxon>
        <taxon>Candidatus Pullichristensenella</taxon>
    </lineage>
</organism>
<feature type="transmembrane region" description="Helical" evidence="1">
    <location>
        <begin position="46"/>
        <end position="69"/>
    </location>
</feature>
<proteinExistence type="predicted"/>
<sequence length="457" mass="51256">MNCPYCGNVLKPGLNRCPECGQQLREIVDEPAVKPRLIDRRPVRALFFFLCALVTVFVVGAAIYKLYFWKVDYDTSRLYERGDLTPVVNQITLSDGRPAHTINFFGDDGGQVYIPELGYSTYISGRVGRVEIPDNTWFSGDLTDVESAVVSLTPVIIEENGDRIQLPAMEMVVDPPQSPITVISPAEEDLSVSTSIYPLEIQVVPGSTVLINGEDATEFVDRAGLLSKNVNVYPVGDNVYTILVRTPNHKETRVEVVIYRAQLDIEIELDTSVSNESSSSTMLITGKTEPGAMITVDTEHLPESVYIDMETGKFSFMAKFATIGENIVRFHASMEGREDASISMTVEYVPTLAEYSKSAWKMDYTQLRRLFEQWKGRVFLCEGEIVHVFVDGDDQYCIMDVGTDEQQWIVLLNESGIGSPTVGREYSAYADVQGRYLYEANYYPLLTARYMDLKKAE</sequence>
<dbReference type="EMBL" id="DVMU01000145">
    <property type="protein sequence ID" value="HIU34195.1"/>
    <property type="molecule type" value="Genomic_DNA"/>
</dbReference>
<evidence type="ECO:0000313" key="2">
    <source>
        <dbReference type="EMBL" id="HIU34195.1"/>
    </source>
</evidence>
<accession>A0A9D1LC93</accession>
<keyword evidence="1" id="KW-0812">Transmembrane</keyword>
<keyword evidence="1" id="KW-1133">Transmembrane helix</keyword>
<reference evidence="2" key="2">
    <citation type="journal article" date="2021" name="PeerJ">
        <title>Extensive microbial diversity within the chicken gut microbiome revealed by metagenomics and culture.</title>
        <authorList>
            <person name="Gilroy R."/>
            <person name="Ravi A."/>
            <person name="Getino M."/>
            <person name="Pursley I."/>
            <person name="Horton D.L."/>
            <person name="Alikhan N.F."/>
            <person name="Baker D."/>
            <person name="Gharbi K."/>
            <person name="Hall N."/>
            <person name="Watson M."/>
            <person name="Adriaenssens E.M."/>
            <person name="Foster-Nyarko E."/>
            <person name="Jarju S."/>
            <person name="Secka A."/>
            <person name="Antonio M."/>
            <person name="Oren A."/>
            <person name="Chaudhuri R.R."/>
            <person name="La Ragione R."/>
            <person name="Hildebrand F."/>
            <person name="Pallen M.J."/>
        </authorList>
    </citation>
    <scope>NUCLEOTIDE SEQUENCE</scope>
    <source>
        <strain evidence="2">ChiHcec3-11533</strain>
    </source>
</reference>
<reference evidence="2" key="1">
    <citation type="submission" date="2020-10" db="EMBL/GenBank/DDBJ databases">
        <authorList>
            <person name="Gilroy R."/>
        </authorList>
    </citation>
    <scope>NUCLEOTIDE SEQUENCE</scope>
    <source>
        <strain evidence="2">ChiHcec3-11533</strain>
    </source>
</reference>
<comment type="caution">
    <text evidence="2">The sequence shown here is derived from an EMBL/GenBank/DDBJ whole genome shotgun (WGS) entry which is preliminary data.</text>
</comment>
<dbReference type="Proteomes" id="UP000824072">
    <property type="component" value="Unassembled WGS sequence"/>
</dbReference>
<gene>
    <name evidence="2" type="ORF">IAB02_06490</name>
</gene>